<keyword evidence="5" id="KW-0732">Signal</keyword>
<sequence>MFLSRIDLSRIDFSDQIRSRYSRLRHDLKQLGGGLVLSAAFVLPMALALPTATAQPLGSLVDIQGVRGNQLVGYSLVVGLDGSGDKNQVKFTGQSMANMLRQFGVQLPEKMDPKVKNVAAVAISATLPPGYGRGQSIDITVSSIGDAKSLRGGTLLLTQLRGADGEVYALAQGNVVVGGIKAEGDSGSSVTVNTPTVGRIPNGASIERQVPSDFQTNNQVVLNLKRPSFKSANNVALALNRAFGANTATAQSATNVMVNAPQDAGARVAFMSLLEDVQINAGQQSPRVVFNARTGTVVIGEGVIVRAAAVSHGNLTVSIRERKNVSQPNTLGGGKTVTTPESDIEVTKGKNQMVMVPAGTRLRSIVNTINSLGASPDDIMAILQALHEAGALDAELVVI</sequence>
<protein>
    <recommendedName>
        <fullName evidence="7">Flagellar P-ring protein</fullName>
    </recommendedName>
    <alternativeName>
        <fullName evidence="7">Basal body P-ring protein</fullName>
    </alternativeName>
</protein>
<keyword evidence="8" id="KW-0966">Cell projection</keyword>
<organism evidence="8 9">
    <name type="scientific">Yersinia similis</name>
    <dbReference type="NCBI Taxonomy" id="367190"/>
    <lineage>
        <taxon>Bacteria</taxon>
        <taxon>Pseudomonadati</taxon>
        <taxon>Pseudomonadota</taxon>
        <taxon>Gammaproteobacteria</taxon>
        <taxon>Enterobacterales</taxon>
        <taxon>Yersiniaceae</taxon>
        <taxon>Yersinia</taxon>
    </lineage>
</organism>
<comment type="function">
    <text evidence="1 7">Assembles around the rod to form the L-ring and probably protects the motor/basal body from shearing forces during rotation.</text>
</comment>
<gene>
    <name evidence="7" type="primary">flgI</name>
    <name evidence="8" type="ORF">BF17_03830</name>
</gene>
<evidence type="ECO:0000256" key="2">
    <source>
        <dbReference type="ARBA" id="ARBA00004117"/>
    </source>
</evidence>
<comment type="similarity">
    <text evidence="3 7">Belongs to the FlgI family.</text>
</comment>
<evidence type="ECO:0000313" key="8">
    <source>
        <dbReference type="EMBL" id="AHK18568.1"/>
    </source>
</evidence>
<dbReference type="PRINTS" id="PR01010">
    <property type="entry name" value="FLGPRINGFLGI"/>
</dbReference>
<evidence type="ECO:0000256" key="5">
    <source>
        <dbReference type="ARBA" id="ARBA00022729"/>
    </source>
</evidence>
<comment type="subcellular location">
    <subcellularLocation>
        <location evidence="2 7">Bacterial flagellum basal body</location>
    </subcellularLocation>
</comment>
<dbReference type="Proteomes" id="UP000019439">
    <property type="component" value="Chromosome"/>
</dbReference>
<keyword evidence="6 7" id="KW-0975">Bacterial flagellum</keyword>
<keyword evidence="9" id="KW-1185">Reference proteome</keyword>
<evidence type="ECO:0000256" key="3">
    <source>
        <dbReference type="ARBA" id="ARBA00008994"/>
    </source>
</evidence>
<dbReference type="EMBL" id="CP007230">
    <property type="protein sequence ID" value="AHK18568.1"/>
    <property type="molecule type" value="Genomic_DNA"/>
</dbReference>
<evidence type="ECO:0000256" key="7">
    <source>
        <dbReference type="HAMAP-Rule" id="MF_00416"/>
    </source>
</evidence>
<dbReference type="PANTHER" id="PTHR30381">
    <property type="entry name" value="FLAGELLAR P-RING PERIPLASMIC PROTEIN FLGI"/>
    <property type="match status" value="1"/>
</dbReference>
<evidence type="ECO:0000256" key="4">
    <source>
        <dbReference type="ARBA" id="ARBA00011439"/>
    </source>
</evidence>
<reference evidence="8 9" key="1">
    <citation type="journal article" date="2014" name="Genome Announc.">
        <title>Genome Sequence of Yersinia similis Y228T, a Member of the Yersinia pseudotuberculosis Complex.</title>
        <authorList>
            <person name="Sprague L.D."/>
            <person name="Neubauer H."/>
        </authorList>
    </citation>
    <scope>NUCLEOTIDE SEQUENCE [LARGE SCALE GENOMIC DNA]</scope>
    <source>
        <strain evidence="8 9">228</strain>
    </source>
</reference>
<keyword evidence="8" id="KW-0969">Cilium</keyword>
<dbReference type="InterPro" id="IPR001782">
    <property type="entry name" value="Flag_FlgI"/>
</dbReference>
<dbReference type="HAMAP" id="MF_00416">
    <property type="entry name" value="FlgI"/>
    <property type="match status" value="1"/>
</dbReference>
<dbReference type="Pfam" id="PF02119">
    <property type="entry name" value="FlgI"/>
    <property type="match status" value="1"/>
</dbReference>
<evidence type="ECO:0000256" key="1">
    <source>
        <dbReference type="ARBA" id="ARBA00002591"/>
    </source>
</evidence>
<evidence type="ECO:0000256" key="6">
    <source>
        <dbReference type="ARBA" id="ARBA00023143"/>
    </source>
</evidence>
<evidence type="ECO:0000313" key="9">
    <source>
        <dbReference type="Proteomes" id="UP000019439"/>
    </source>
</evidence>
<dbReference type="NCBIfam" id="NF003676">
    <property type="entry name" value="PRK05303.1"/>
    <property type="match status" value="1"/>
</dbReference>
<accession>A0ABM5PUQ8</accession>
<proteinExistence type="inferred from homology"/>
<comment type="subunit">
    <text evidence="4 7">The basal body constitutes a major portion of the flagellar organelle and consists of four rings (L,P,S, and M) mounted on a central rod.</text>
</comment>
<keyword evidence="8" id="KW-0282">Flagellum</keyword>
<name>A0ABM5PUQ8_9GAMM</name>
<dbReference type="PANTHER" id="PTHR30381:SF0">
    <property type="entry name" value="FLAGELLAR P-RING PROTEIN"/>
    <property type="match status" value="1"/>
</dbReference>